<name>A0A8I6S291_CIMLE</name>
<comment type="similarity">
    <text evidence="3">Belongs to the TO family.</text>
</comment>
<keyword evidence="6" id="KW-1185">Reference proteome</keyword>
<evidence type="ECO:0000256" key="2">
    <source>
        <dbReference type="ARBA" id="ARBA00023108"/>
    </source>
</evidence>
<reference evidence="5" key="1">
    <citation type="submission" date="2022-01" db="UniProtKB">
        <authorList>
            <consortium name="EnsemblMetazoa"/>
        </authorList>
    </citation>
    <scope>IDENTIFICATION</scope>
</reference>
<dbReference type="GO" id="GO:0005615">
    <property type="term" value="C:extracellular space"/>
    <property type="evidence" value="ECO:0007669"/>
    <property type="project" value="TreeGrafter"/>
</dbReference>
<dbReference type="OrthoDB" id="8194225at2759"/>
<dbReference type="EnsemblMetazoa" id="XM_014399429.2">
    <property type="protein sequence ID" value="XP_014254915.2"/>
    <property type="gene ID" value="LOC106669742"/>
</dbReference>
<feature type="signal peptide" evidence="4">
    <location>
        <begin position="1"/>
        <end position="20"/>
    </location>
</feature>
<protein>
    <recommendedName>
        <fullName evidence="7">Takeout</fullName>
    </recommendedName>
</protein>
<evidence type="ECO:0008006" key="7">
    <source>
        <dbReference type="Google" id="ProtNLM"/>
    </source>
</evidence>
<proteinExistence type="inferred from homology"/>
<dbReference type="PANTHER" id="PTHR11008:SF32">
    <property type="entry name" value="CIRCADIAN CLOCK-CONTROLLED PROTEIN DAYWAKE-RELATED"/>
    <property type="match status" value="1"/>
</dbReference>
<dbReference type="InterPro" id="IPR010562">
    <property type="entry name" value="Haemolymph_juvenile_hormone-bd"/>
</dbReference>
<dbReference type="InterPro" id="IPR038606">
    <property type="entry name" value="To_sf"/>
</dbReference>
<keyword evidence="2" id="KW-0090">Biological rhythms</keyword>
<dbReference type="PANTHER" id="PTHR11008">
    <property type="entry name" value="PROTEIN TAKEOUT-LIKE PROTEIN"/>
    <property type="match status" value="1"/>
</dbReference>
<evidence type="ECO:0000313" key="6">
    <source>
        <dbReference type="Proteomes" id="UP000494040"/>
    </source>
</evidence>
<keyword evidence="1 4" id="KW-0732">Signal</keyword>
<dbReference type="Pfam" id="PF06585">
    <property type="entry name" value="JHBP"/>
    <property type="match status" value="1"/>
</dbReference>
<evidence type="ECO:0000256" key="3">
    <source>
        <dbReference type="ARBA" id="ARBA00060902"/>
    </source>
</evidence>
<sequence>MSSRVCLVCLLVFFVSVCDAAKGPQVFPLPSYLKKACSRNDPNINKCVVEVGAPAIKVVTNGDPKYKIPKLDPLKVSAIKIQQGTRQVGLNLVCNDCLMWGLQNTVFYKADVDFPNRMCTWYFTLDKMRITGKYNVSGQVLLLPITGHGNMEMLLDDLKFSYLYDWTFREKSNGRTYVVIGNSTLPFEVGNMKITLENLFNGDKLLGGNMNRFINENWKEIMKDLSPAFSKSLASIFKTVLQNMANVVPFDIMFPEKYPVT</sequence>
<evidence type="ECO:0000256" key="4">
    <source>
        <dbReference type="SAM" id="SignalP"/>
    </source>
</evidence>
<dbReference type="Gene3D" id="3.15.10.30">
    <property type="entry name" value="Haemolymph juvenile hormone binding protein"/>
    <property type="match status" value="1"/>
</dbReference>
<accession>A0A8I6S291</accession>
<dbReference type="OMA" id="PNINKCV"/>
<evidence type="ECO:0000256" key="1">
    <source>
        <dbReference type="ARBA" id="ARBA00022729"/>
    </source>
</evidence>
<organism evidence="5 6">
    <name type="scientific">Cimex lectularius</name>
    <name type="common">Bed bug</name>
    <name type="synonym">Acanthia lectularia</name>
    <dbReference type="NCBI Taxonomy" id="79782"/>
    <lineage>
        <taxon>Eukaryota</taxon>
        <taxon>Metazoa</taxon>
        <taxon>Ecdysozoa</taxon>
        <taxon>Arthropoda</taxon>
        <taxon>Hexapoda</taxon>
        <taxon>Insecta</taxon>
        <taxon>Pterygota</taxon>
        <taxon>Neoptera</taxon>
        <taxon>Paraneoptera</taxon>
        <taxon>Hemiptera</taxon>
        <taxon>Heteroptera</taxon>
        <taxon>Panheteroptera</taxon>
        <taxon>Cimicomorpha</taxon>
        <taxon>Cimicidae</taxon>
        <taxon>Cimex</taxon>
    </lineage>
</organism>
<evidence type="ECO:0000313" key="5">
    <source>
        <dbReference type="EnsemblMetazoa" id="XP_014254915.2"/>
    </source>
</evidence>
<dbReference type="Proteomes" id="UP000494040">
    <property type="component" value="Unassembled WGS sequence"/>
</dbReference>
<dbReference type="GeneID" id="106669742"/>
<feature type="chain" id="PRO_5035214031" description="Takeout" evidence="4">
    <location>
        <begin position="21"/>
        <end position="261"/>
    </location>
</feature>
<dbReference type="RefSeq" id="XP_014254915.2">
    <property type="nucleotide sequence ID" value="XM_014399429.2"/>
</dbReference>
<dbReference type="GO" id="GO:0007623">
    <property type="term" value="P:circadian rhythm"/>
    <property type="evidence" value="ECO:0007669"/>
    <property type="project" value="UniProtKB-ARBA"/>
</dbReference>
<dbReference type="SMART" id="SM00700">
    <property type="entry name" value="JHBP"/>
    <property type="match status" value="1"/>
</dbReference>
<dbReference type="FunFam" id="3.15.10.30:FF:000001">
    <property type="entry name" value="Takeout-like protein 1"/>
    <property type="match status" value="1"/>
</dbReference>
<dbReference type="KEGG" id="clec:106669742"/>
<dbReference type="AlphaFoldDB" id="A0A8I6S291"/>